<evidence type="ECO:0000313" key="7">
    <source>
        <dbReference type="Proteomes" id="UP000175691"/>
    </source>
</evidence>
<dbReference type="GO" id="GO:0006355">
    <property type="term" value="P:regulation of DNA-templated transcription"/>
    <property type="evidence" value="ECO:0007669"/>
    <property type="project" value="InterPro"/>
</dbReference>
<dbReference type="PANTHER" id="PTHR36842:SF1">
    <property type="entry name" value="PROTEIN TOLB"/>
    <property type="match status" value="1"/>
</dbReference>
<organism evidence="6 7">
    <name type="scientific">Alteromonas confluentis</name>
    <dbReference type="NCBI Taxonomy" id="1656094"/>
    <lineage>
        <taxon>Bacteria</taxon>
        <taxon>Pseudomonadati</taxon>
        <taxon>Pseudomonadota</taxon>
        <taxon>Gammaproteobacteria</taxon>
        <taxon>Alteromonadales</taxon>
        <taxon>Alteromonadaceae</taxon>
        <taxon>Alteromonas/Salinimonas group</taxon>
        <taxon>Alteromonas</taxon>
    </lineage>
</organism>
<dbReference type="Pfam" id="PF07676">
    <property type="entry name" value="PD40"/>
    <property type="match status" value="2"/>
</dbReference>
<dbReference type="InterPro" id="IPR011042">
    <property type="entry name" value="6-blade_b-propeller_TolB-like"/>
</dbReference>
<dbReference type="EMBL" id="MDHN01000006">
    <property type="protein sequence ID" value="OFC72230.1"/>
    <property type="molecule type" value="Genomic_DNA"/>
</dbReference>
<dbReference type="PROSITE" id="PS51755">
    <property type="entry name" value="OMPR_PHOB"/>
    <property type="match status" value="1"/>
</dbReference>
<dbReference type="InterPro" id="IPR036388">
    <property type="entry name" value="WH-like_DNA-bd_sf"/>
</dbReference>
<dbReference type="GO" id="GO:0000160">
    <property type="term" value="P:phosphorelay signal transduction system"/>
    <property type="evidence" value="ECO:0007669"/>
    <property type="project" value="InterPro"/>
</dbReference>
<keyword evidence="2 3" id="KW-0238">DNA-binding</keyword>
<protein>
    <recommendedName>
        <fullName evidence="5">OmpR/PhoB-type domain-containing protein</fullName>
    </recommendedName>
</protein>
<dbReference type="SMART" id="SM00862">
    <property type="entry name" value="Trans_reg_C"/>
    <property type="match status" value="1"/>
</dbReference>
<gene>
    <name evidence="6" type="ORF">BFC18_03950</name>
</gene>
<dbReference type="Gene3D" id="2.120.10.30">
    <property type="entry name" value="TolB, C-terminal domain"/>
    <property type="match status" value="2"/>
</dbReference>
<feature type="DNA-binding region" description="OmpR/PhoB-type" evidence="3">
    <location>
        <begin position="1"/>
        <end position="99"/>
    </location>
</feature>
<dbReference type="InterPro" id="IPR011659">
    <property type="entry name" value="WD40"/>
</dbReference>
<keyword evidence="7" id="KW-1185">Reference proteome</keyword>
<dbReference type="GO" id="GO:0003677">
    <property type="term" value="F:DNA binding"/>
    <property type="evidence" value="ECO:0007669"/>
    <property type="project" value="UniProtKB-UniRule"/>
</dbReference>
<dbReference type="AlphaFoldDB" id="A0A1E7ZFH7"/>
<dbReference type="PANTHER" id="PTHR36842">
    <property type="entry name" value="PROTEIN TOLB HOMOLOG"/>
    <property type="match status" value="1"/>
</dbReference>
<reference evidence="6 7" key="1">
    <citation type="submission" date="2016-08" db="EMBL/GenBank/DDBJ databases">
        <authorList>
            <person name="Seilhamer J.J."/>
        </authorList>
    </citation>
    <scope>NUCLEOTIDE SEQUENCE [LARGE SCALE GENOMIC DNA]</scope>
    <source>
        <strain evidence="6 7">KCTC 42603</strain>
    </source>
</reference>
<evidence type="ECO:0000313" key="6">
    <source>
        <dbReference type="EMBL" id="OFC72230.1"/>
    </source>
</evidence>
<keyword evidence="4" id="KW-0812">Transmembrane</keyword>
<feature type="transmembrane region" description="Helical" evidence="4">
    <location>
        <begin position="112"/>
        <end position="132"/>
    </location>
</feature>
<evidence type="ECO:0000256" key="4">
    <source>
        <dbReference type="SAM" id="Phobius"/>
    </source>
</evidence>
<comment type="similarity">
    <text evidence="1">Belongs to the TolB family.</text>
</comment>
<keyword evidence="4" id="KW-0472">Membrane</keyword>
<keyword evidence="4" id="KW-1133">Transmembrane helix</keyword>
<proteinExistence type="inferred from homology"/>
<dbReference type="CDD" id="cd00383">
    <property type="entry name" value="trans_reg_C"/>
    <property type="match status" value="1"/>
</dbReference>
<comment type="caution">
    <text evidence="6">The sequence shown here is derived from an EMBL/GenBank/DDBJ whole genome shotgun (WGS) entry which is preliminary data.</text>
</comment>
<dbReference type="Gene3D" id="1.10.10.10">
    <property type="entry name" value="Winged helix-like DNA-binding domain superfamily/Winged helix DNA-binding domain"/>
    <property type="match status" value="1"/>
</dbReference>
<dbReference type="InterPro" id="IPR001867">
    <property type="entry name" value="OmpR/PhoB-type_DNA-bd"/>
</dbReference>
<dbReference type="Pfam" id="PF00486">
    <property type="entry name" value="Trans_reg_C"/>
    <property type="match status" value="1"/>
</dbReference>
<feature type="domain" description="OmpR/PhoB-type" evidence="5">
    <location>
        <begin position="1"/>
        <end position="99"/>
    </location>
</feature>
<dbReference type="STRING" id="1656094.BFC18_03950"/>
<dbReference type="RefSeq" id="WP_070123649.1">
    <property type="nucleotide sequence ID" value="NZ_MDHN01000006.1"/>
</dbReference>
<dbReference type="SUPFAM" id="SSF46894">
    <property type="entry name" value="C-terminal effector domain of the bipartite response regulators"/>
    <property type="match status" value="1"/>
</dbReference>
<dbReference type="Proteomes" id="UP000175691">
    <property type="component" value="Unassembled WGS sequence"/>
</dbReference>
<dbReference type="SUPFAM" id="SSF82171">
    <property type="entry name" value="DPP6 N-terminal domain-like"/>
    <property type="match status" value="2"/>
</dbReference>
<sequence>MDKFQIGKFDVDVKRCRISSADHVAVVEPKVMEVLQYLYRNAGEVVSHEQLFNAVWPGSIFNTSSVQRCIALLRKALNEDSRNAAIVVTHPKRGYSLELPQQLPKKRRNYHYAYSLAFIGLLALGVGLWLAIAPAQVKMDYARLLPLSSSGASESFHALSPDGQFLAFVREGEVERKNETQGNIWLKELNTGKEQKLTNYDSHYSSLGWKPDGSALAFMEKTGGLSTMSYFAFDTSTHKVISKNEIVSFPLFYVSSDKLEWHSENRIYFVEMDKRNNDTWLSYIDVSSENKQQLLKATGQDWLKTLALSPDEQSILLGYEMGQNRYRIDVLDTEKLQADVLIKIEDSLYGLSWHPSGKSALISNRTKLQIVDMEGELSEVAFNNYKFIQNAQFDPTGQEIVMELRNVDVDILRKTKLAPDTFETLVDTSSLDFLPVFSPDDSRFVFESHRAGLKQLFVYEQGMQRVIFSNPDNEELFGVVWTPDGERVVAASSEKLFYVDVATGNYTEIAHGHAPFGLREHFKYENAVLVTYRADDGITFYVAKLDLDSLKLTTYETEGERLVCYSAALGPQDQVYFANNKQVFRISPQGQTESVWTAIERTISGIHIVNNALSMKLDSEDGFILSSVDMNSGAREIIHQGVETGDMLINTSNDEQQFLYLSKPVRTSELVKLQ</sequence>
<evidence type="ECO:0000256" key="1">
    <source>
        <dbReference type="ARBA" id="ARBA00009820"/>
    </source>
</evidence>
<dbReference type="OrthoDB" id="5693682at2"/>
<dbReference type="InterPro" id="IPR016032">
    <property type="entry name" value="Sig_transdc_resp-reg_C-effctor"/>
</dbReference>
<evidence type="ECO:0000259" key="5">
    <source>
        <dbReference type="PROSITE" id="PS51755"/>
    </source>
</evidence>
<name>A0A1E7ZFH7_9ALTE</name>
<evidence type="ECO:0000256" key="3">
    <source>
        <dbReference type="PROSITE-ProRule" id="PRU01091"/>
    </source>
</evidence>
<evidence type="ECO:0000256" key="2">
    <source>
        <dbReference type="ARBA" id="ARBA00023125"/>
    </source>
</evidence>
<accession>A0A1E7ZFH7</accession>